<keyword evidence="6" id="KW-1185">Reference proteome</keyword>
<feature type="domain" description="PAC" evidence="2">
    <location>
        <begin position="485"/>
        <end position="536"/>
    </location>
</feature>
<dbReference type="InterPro" id="IPR043128">
    <property type="entry name" value="Rev_trsase/Diguanyl_cyclase"/>
</dbReference>
<feature type="domain" description="EAL" evidence="3">
    <location>
        <begin position="710"/>
        <end position="964"/>
    </location>
</feature>
<dbReference type="InterPro" id="IPR013702">
    <property type="entry name" value="FIST_domain_N"/>
</dbReference>
<dbReference type="SMART" id="SM00267">
    <property type="entry name" value="GGDEF"/>
    <property type="match status" value="1"/>
</dbReference>
<dbReference type="InterPro" id="IPR000700">
    <property type="entry name" value="PAS-assoc_C"/>
</dbReference>
<dbReference type="CDD" id="cd01949">
    <property type="entry name" value="GGDEF"/>
    <property type="match status" value="1"/>
</dbReference>
<dbReference type="InterPro" id="IPR035919">
    <property type="entry name" value="EAL_sf"/>
</dbReference>
<dbReference type="PROSITE" id="PS50883">
    <property type="entry name" value="EAL"/>
    <property type="match status" value="1"/>
</dbReference>
<dbReference type="RefSeq" id="WP_341983955.1">
    <property type="nucleotide sequence ID" value="NZ_JBBYAF010000022.1"/>
</dbReference>
<evidence type="ECO:0000259" key="3">
    <source>
        <dbReference type="PROSITE" id="PS50883"/>
    </source>
</evidence>
<dbReference type="Gene3D" id="3.30.70.270">
    <property type="match status" value="1"/>
</dbReference>
<dbReference type="InterPro" id="IPR052155">
    <property type="entry name" value="Biofilm_reg_signaling"/>
</dbReference>
<evidence type="ECO:0000259" key="1">
    <source>
        <dbReference type="PROSITE" id="PS50112"/>
    </source>
</evidence>
<dbReference type="SMART" id="SM01204">
    <property type="entry name" value="FIST_C"/>
    <property type="match status" value="1"/>
</dbReference>
<evidence type="ECO:0000259" key="2">
    <source>
        <dbReference type="PROSITE" id="PS50113"/>
    </source>
</evidence>
<sequence>MITSFQYIYKDENSLKQFIQENDLHLFPSLLIQAFVGQSSIHFITSLQKEVNDLLPHSTLIGCSSTDQIFEGRLISGIVICFTAFEKTEVNSFLLDESNPDRRDVEQFYNELIRFDTKVVMLFVSHLKMDLSEILEGITPRNDEFKIVGGVCADDPEVRPSYVFTNDRISCDGFAAVSLNNSDLHVHTYALEHWQEVGPAFEITKAGGNIIYEINHKKPLQLLERYLGKAFVKELPDSSIEFPFLVQQGSEKTAVYVMNILTGGAIEVSRELNEGDKVSFGFVNVQDLLQSTTKQLNKLKRRPVESHFVYNCVARKRYIRDFTNQELSKLNTIAAVNGFFSYGEFGYDSNKKPKLLAHSLTYLGISEGVREPLIDFKTDFHLTPEANAMMSLTNLINTASTDIKELTQNIEVSEEYYRSLFDNNTDFVYSTDLKGRFTSLNPSFIKTFGYSEKELIGKNALNYIMQQDQQRVRRHFYRAMDGREQYYDLPIATKDGRINHFQIKNIPITVNGQCVGIFGIGKDVTQQRQSEKKITQLAYYDGDTDLPNKQKFRDIIDEHIHRAKKKKRELAVLFMDIDRFKIINDTLGHRAGDLIIKELAQRLGETLPRGAYLGRFSGDKFTVLLSKNVNEESITTLTDAILKAIRAPFFYKGKEFYMTVSIGVGIYPRDGEKTSEVLRNADAALNQAKSRGGNNTVYFSRDMNEETLRKVEMEAQLRKAIVKNELYIVYQPIIEVPNESLIGCEALLRWQHEETGLISPAEFIPLAEEIGLIQEVGKWVLIGACKQLKEWQDERLGDFYVSVNVSAIQFQHPAFLSDVKEALRVSGLPPEYLCLELTETIMLNDASYSIQVMEALSELGVRLAIDDFGTGYSSLSYLKLLPLDILKIDRSFVRNMNDHSPDVAIVQSVSMMGRGLKLKVVAEGVETPRQLELLKQLGCDYAQGFLIEKPMASCMMYDFLRKHKVLALQEH</sequence>
<evidence type="ECO:0000313" key="5">
    <source>
        <dbReference type="EMBL" id="MEL3973036.1"/>
    </source>
</evidence>
<dbReference type="InterPro" id="IPR029787">
    <property type="entry name" value="Nucleotide_cyclase"/>
</dbReference>
<dbReference type="Pfam" id="PF08448">
    <property type="entry name" value="PAS_4"/>
    <property type="match status" value="1"/>
</dbReference>
<gene>
    <name evidence="5" type="ORF">AAEO50_12190</name>
</gene>
<dbReference type="SUPFAM" id="SSF55073">
    <property type="entry name" value="Nucleotide cyclase"/>
    <property type="match status" value="1"/>
</dbReference>
<dbReference type="CDD" id="cd01948">
    <property type="entry name" value="EAL"/>
    <property type="match status" value="1"/>
</dbReference>
<dbReference type="InterPro" id="IPR000160">
    <property type="entry name" value="GGDEF_dom"/>
</dbReference>
<dbReference type="SMART" id="SM00052">
    <property type="entry name" value="EAL"/>
    <property type="match status" value="1"/>
</dbReference>
<dbReference type="Gene3D" id="3.30.450.20">
    <property type="entry name" value="PAS domain"/>
    <property type="match status" value="1"/>
</dbReference>
<dbReference type="Pfam" id="PF00990">
    <property type="entry name" value="GGDEF"/>
    <property type="match status" value="1"/>
</dbReference>
<dbReference type="Pfam" id="PF08495">
    <property type="entry name" value="FIST"/>
    <property type="match status" value="1"/>
</dbReference>
<dbReference type="SUPFAM" id="SSF141868">
    <property type="entry name" value="EAL domain-like"/>
    <property type="match status" value="1"/>
</dbReference>
<dbReference type="Pfam" id="PF10442">
    <property type="entry name" value="FIST_C"/>
    <property type="match status" value="1"/>
</dbReference>
<dbReference type="SUPFAM" id="SSF55785">
    <property type="entry name" value="PYP-like sensor domain (PAS domain)"/>
    <property type="match status" value="1"/>
</dbReference>
<protein>
    <submittedName>
        <fullName evidence="5">EAL domain-containing protein</fullName>
    </submittedName>
</protein>
<dbReference type="PANTHER" id="PTHR44757:SF2">
    <property type="entry name" value="BIOFILM ARCHITECTURE MAINTENANCE PROTEIN MBAA"/>
    <property type="match status" value="1"/>
</dbReference>
<dbReference type="Gene3D" id="3.20.20.450">
    <property type="entry name" value="EAL domain"/>
    <property type="match status" value="1"/>
</dbReference>
<dbReference type="PROSITE" id="PS50887">
    <property type="entry name" value="GGDEF"/>
    <property type="match status" value="1"/>
</dbReference>
<dbReference type="InterPro" id="IPR019494">
    <property type="entry name" value="FIST_C"/>
</dbReference>
<dbReference type="SMART" id="SM00091">
    <property type="entry name" value="PAS"/>
    <property type="match status" value="1"/>
</dbReference>
<dbReference type="PROSITE" id="PS50112">
    <property type="entry name" value="PAS"/>
    <property type="match status" value="1"/>
</dbReference>
<dbReference type="SMART" id="SM00897">
    <property type="entry name" value="FIST"/>
    <property type="match status" value="1"/>
</dbReference>
<comment type="caution">
    <text evidence="5">The sequence shown here is derived from an EMBL/GenBank/DDBJ whole genome shotgun (WGS) entry which is preliminary data.</text>
</comment>
<dbReference type="PANTHER" id="PTHR44757">
    <property type="entry name" value="DIGUANYLATE CYCLASE DGCP"/>
    <property type="match status" value="1"/>
</dbReference>
<dbReference type="PROSITE" id="PS50113">
    <property type="entry name" value="PAC"/>
    <property type="match status" value="1"/>
</dbReference>
<dbReference type="CDD" id="cd00130">
    <property type="entry name" value="PAS"/>
    <property type="match status" value="1"/>
</dbReference>
<evidence type="ECO:0000259" key="4">
    <source>
        <dbReference type="PROSITE" id="PS50887"/>
    </source>
</evidence>
<dbReference type="Pfam" id="PF00563">
    <property type="entry name" value="EAL"/>
    <property type="match status" value="1"/>
</dbReference>
<dbReference type="NCBIfam" id="TIGR00254">
    <property type="entry name" value="GGDEF"/>
    <property type="match status" value="1"/>
</dbReference>
<accession>A0ABU9KAA9</accession>
<feature type="domain" description="GGDEF" evidence="4">
    <location>
        <begin position="568"/>
        <end position="701"/>
    </location>
</feature>
<evidence type="ECO:0000313" key="6">
    <source>
        <dbReference type="Proteomes" id="UP001389717"/>
    </source>
</evidence>
<reference evidence="5 6" key="1">
    <citation type="submission" date="2024-04" db="EMBL/GenBank/DDBJ databases">
        <title>Bacillus oryzaecorticis sp. nov., a moderately halophilic bacterium isolated from rice husks.</title>
        <authorList>
            <person name="Zhu H.-S."/>
        </authorList>
    </citation>
    <scope>NUCLEOTIDE SEQUENCE [LARGE SCALE GENOMIC DNA]</scope>
    <source>
        <strain evidence="5 6">ZC255</strain>
    </source>
</reference>
<feature type="domain" description="PAS" evidence="1">
    <location>
        <begin position="413"/>
        <end position="483"/>
    </location>
</feature>
<dbReference type="InterPro" id="IPR035965">
    <property type="entry name" value="PAS-like_dom_sf"/>
</dbReference>
<dbReference type="InterPro" id="IPR000014">
    <property type="entry name" value="PAS"/>
</dbReference>
<name>A0ABU9KAA9_9BACI</name>
<organism evidence="5 6">
    <name type="scientific">Rossellomorea oryzaecorticis</name>
    <dbReference type="NCBI Taxonomy" id="1396505"/>
    <lineage>
        <taxon>Bacteria</taxon>
        <taxon>Bacillati</taxon>
        <taxon>Bacillota</taxon>
        <taxon>Bacilli</taxon>
        <taxon>Bacillales</taxon>
        <taxon>Bacillaceae</taxon>
        <taxon>Rossellomorea</taxon>
    </lineage>
</organism>
<proteinExistence type="predicted"/>
<dbReference type="Proteomes" id="UP001389717">
    <property type="component" value="Unassembled WGS sequence"/>
</dbReference>
<dbReference type="InterPro" id="IPR001633">
    <property type="entry name" value="EAL_dom"/>
</dbReference>
<dbReference type="EMBL" id="JBBYAF010000022">
    <property type="protein sequence ID" value="MEL3973036.1"/>
    <property type="molecule type" value="Genomic_DNA"/>
</dbReference>
<dbReference type="InterPro" id="IPR013656">
    <property type="entry name" value="PAS_4"/>
</dbReference>
<dbReference type="NCBIfam" id="TIGR00229">
    <property type="entry name" value="sensory_box"/>
    <property type="match status" value="1"/>
</dbReference>